<keyword evidence="1" id="KW-0812">Transmembrane</keyword>
<evidence type="ECO:0000313" key="2">
    <source>
        <dbReference type="EMBL" id="KAI1615662.1"/>
    </source>
</evidence>
<organism evidence="2 3">
    <name type="scientific">Exophiala viscosa</name>
    <dbReference type="NCBI Taxonomy" id="2486360"/>
    <lineage>
        <taxon>Eukaryota</taxon>
        <taxon>Fungi</taxon>
        <taxon>Dikarya</taxon>
        <taxon>Ascomycota</taxon>
        <taxon>Pezizomycotina</taxon>
        <taxon>Eurotiomycetes</taxon>
        <taxon>Chaetothyriomycetidae</taxon>
        <taxon>Chaetothyriales</taxon>
        <taxon>Herpotrichiellaceae</taxon>
        <taxon>Exophiala</taxon>
    </lineage>
</organism>
<evidence type="ECO:0000313" key="3">
    <source>
        <dbReference type="Proteomes" id="UP001203852"/>
    </source>
</evidence>
<dbReference type="AlphaFoldDB" id="A0AAN6E237"/>
<dbReference type="GO" id="GO:0005886">
    <property type="term" value="C:plasma membrane"/>
    <property type="evidence" value="ECO:0007669"/>
    <property type="project" value="InterPro"/>
</dbReference>
<gene>
    <name evidence="2" type="ORF">EDD36DRAFT_194095</name>
</gene>
<keyword evidence="1" id="KW-0472">Membrane</keyword>
<sequence length="304" mass="33144">MRTTRSKRLVAQLPLLAWIEILEIMALVQSLLVLTNALWNWGFLLFDTSSLSRALSLPGSGSGNATTPAIYDWYEAHYTSICYGMWNDHVFKSGRNMSAGSPRFCATQALGYTFSLARVLSESEDIAKSTNTTVLNALASYSTVDLKAPVALLIVGIIFTGLSQVLYLDTIFALVATNMREERLITMLRVAFLSSIPAVITLTISAAKITARARQIQSGLFSKSVDLRSSVTVSVSVKAHLGSGFYSATWTATGFMWLALALEVVTALRIAGAMNRHCTTSHATNSEPVVHGKRDVYAEVKMEM</sequence>
<name>A0AAN6E237_9EURO</name>
<reference evidence="2" key="1">
    <citation type="journal article" date="2022" name="bioRxiv">
        <title>Deciphering the potential niche of two novel black yeast fungi from a biological soil crust based on their genomes, phenotypes, and melanin regulation.</title>
        <authorList>
            <consortium name="DOE Joint Genome Institute"/>
            <person name="Carr E.C."/>
            <person name="Barton Q."/>
            <person name="Grambo S."/>
            <person name="Sullivan M."/>
            <person name="Renfro C.M."/>
            <person name="Kuo A."/>
            <person name="Pangilinan J."/>
            <person name="Lipzen A."/>
            <person name="Keymanesh K."/>
            <person name="Savage E."/>
            <person name="Barry K."/>
            <person name="Grigoriev I.V."/>
            <person name="Riekhof W.R."/>
            <person name="Harris S.S."/>
        </authorList>
    </citation>
    <scope>NUCLEOTIDE SEQUENCE</scope>
    <source>
        <strain evidence="2">JF 03-4F</strain>
    </source>
</reference>
<dbReference type="Pfam" id="PF06687">
    <property type="entry name" value="SUR7"/>
    <property type="match status" value="1"/>
</dbReference>
<feature type="transmembrane region" description="Helical" evidence="1">
    <location>
        <begin position="187"/>
        <end position="207"/>
    </location>
</feature>
<accession>A0AAN6E237</accession>
<evidence type="ECO:0000256" key="1">
    <source>
        <dbReference type="SAM" id="Phobius"/>
    </source>
</evidence>
<feature type="transmembrane region" description="Helical" evidence="1">
    <location>
        <begin position="150"/>
        <end position="175"/>
    </location>
</feature>
<dbReference type="EMBL" id="MU404352">
    <property type="protein sequence ID" value="KAI1615662.1"/>
    <property type="molecule type" value="Genomic_DNA"/>
</dbReference>
<dbReference type="InterPro" id="IPR009571">
    <property type="entry name" value="SUR7/Rim9-like_fungi"/>
</dbReference>
<keyword evidence="3" id="KW-1185">Reference proteome</keyword>
<keyword evidence="1" id="KW-1133">Transmembrane helix</keyword>
<protein>
    <submittedName>
        <fullName evidence="2">Uncharacterized protein</fullName>
    </submittedName>
</protein>
<proteinExistence type="predicted"/>
<comment type="caution">
    <text evidence="2">The sequence shown here is derived from an EMBL/GenBank/DDBJ whole genome shotgun (WGS) entry which is preliminary data.</text>
</comment>
<feature type="transmembrane region" description="Helical" evidence="1">
    <location>
        <begin position="21"/>
        <end position="41"/>
    </location>
</feature>
<dbReference type="Proteomes" id="UP001203852">
    <property type="component" value="Unassembled WGS sequence"/>
</dbReference>